<organism evidence="3 4">
    <name type="scientific">Periplaneta americana</name>
    <name type="common">American cockroach</name>
    <name type="synonym">Blatta americana</name>
    <dbReference type="NCBI Taxonomy" id="6978"/>
    <lineage>
        <taxon>Eukaryota</taxon>
        <taxon>Metazoa</taxon>
        <taxon>Ecdysozoa</taxon>
        <taxon>Arthropoda</taxon>
        <taxon>Hexapoda</taxon>
        <taxon>Insecta</taxon>
        <taxon>Pterygota</taxon>
        <taxon>Neoptera</taxon>
        <taxon>Polyneoptera</taxon>
        <taxon>Dictyoptera</taxon>
        <taxon>Blattodea</taxon>
        <taxon>Blattoidea</taxon>
        <taxon>Blattidae</taxon>
        <taxon>Blattinae</taxon>
        <taxon>Periplaneta</taxon>
    </lineage>
</organism>
<dbReference type="Gene3D" id="2.30.180.10">
    <property type="entry name" value="FAS1 domain"/>
    <property type="match status" value="3"/>
</dbReference>
<dbReference type="PANTHER" id="PTHR10900:SF124">
    <property type="entry name" value="FI05614P"/>
    <property type="match status" value="1"/>
</dbReference>
<name>A0ABQ8T747_PERAM</name>
<keyword evidence="4" id="KW-1185">Reference proteome</keyword>
<dbReference type="Pfam" id="PF02469">
    <property type="entry name" value="Fasciclin"/>
    <property type="match status" value="2"/>
</dbReference>
<dbReference type="PROSITE" id="PS50213">
    <property type="entry name" value="FAS1"/>
    <property type="match status" value="3"/>
</dbReference>
<feature type="region of interest" description="Disordered" evidence="1">
    <location>
        <begin position="508"/>
        <end position="561"/>
    </location>
</feature>
<sequence length="561" mass="62334">MDHIVLGLKLNLNLTGDFTITTLGGRTVNVRRINGTLYANGAKILEPRVEVPHGILVVVDNYLFPEELAPGNQTVSSDLTGHTAESLVTITADVPDSSKTTNATSFLENVNQVLSYLKSGVKVFQQFLGNSSVSQLLKDGEEYTVFVPTDHAFQRWHPIDWGFYPFSVPEFTEEIIVNHFVKGNWRQDSIKDGQKLTTLGGREIIFEKKEALETKDDARGASVSLNVNGVPVVNGDTPVENGNIMFISEVLFVDEDVVQRLHQQNKDKETPPLLAFTWMNSQFISHAYLALQKDPRFTHVTRYINLADVAPVITGHGYTFFVPTDKAFKEIGLNAKPDAYLSRGEGFKLLLNHFVPTRLYNRDFSNGQQYKTLGGKTIHVKRVGDNITLNDANIVESEVFVYNLGTMYYIDKVLFVTKDDIPETTETEATDLETSTVWTTKMPDDVETVPSELSEEGGTHPDILLEPDIAVEMTSSTEASRLDGSTESDVRFESDMVIDMINSTLASRVEGRTDENNSDTVAPPEVTTIYKDVAPTEFTSTEMPENENSSNGNLNSSIPLK</sequence>
<protein>
    <recommendedName>
        <fullName evidence="2">FAS1 domain-containing protein</fullName>
    </recommendedName>
</protein>
<comment type="caution">
    <text evidence="3">The sequence shown here is derived from an EMBL/GenBank/DDBJ whole genome shotgun (WGS) entry which is preliminary data.</text>
</comment>
<dbReference type="SUPFAM" id="SSF82153">
    <property type="entry name" value="FAS1 domain"/>
    <property type="match status" value="3"/>
</dbReference>
<proteinExistence type="predicted"/>
<reference evidence="3 4" key="1">
    <citation type="journal article" date="2022" name="Allergy">
        <title>Genome assembly and annotation of Periplaneta americana reveal a comprehensive cockroach allergen profile.</title>
        <authorList>
            <person name="Wang L."/>
            <person name="Xiong Q."/>
            <person name="Saelim N."/>
            <person name="Wang L."/>
            <person name="Nong W."/>
            <person name="Wan A.T."/>
            <person name="Shi M."/>
            <person name="Liu X."/>
            <person name="Cao Q."/>
            <person name="Hui J.H.L."/>
            <person name="Sookrung N."/>
            <person name="Leung T.F."/>
            <person name="Tungtrongchitr A."/>
            <person name="Tsui S.K.W."/>
        </authorList>
    </citation>
    <scope>NUCLEOTIDE SEQUENCE [LARGE SCALE GENOMIC DNA]</scope>
    <source>
        <strain evidence="3">PWHHKU_190912</strain>
    </source>
</reference>
<feature type="domain" description="FAS1" evidence="2">
    <location>
        <begin position="97"/>
        <end position="251"/>
    </location>
</feature>
<dbReference type="Proteomes" id="UP001148838">
    <property type="component" value="Unassembled WGS sequence"/>
</dbReference>
<evidence type="ECO:0000313" key="4">
    <source>
        <dbReference type="Proteomes" id="UP001148838"/>
    </source>
</evidence>
<dbReference type="InterPro" id="IPR000782">
    <property type="entry name" value="FAS1_domain"/>
</dbReference>
<dbReference type="InterPro" id="IPR050904">
    <property type="entry name" value="Adhesion/Biosynth-related"/>
</dbReference>
<evidence type="ECO:0000313" key="3">
    <source>
        <dbReference type="EMBL" id="KAJ4441829.1"/>
    </source>
</evidence>
<evidence type="ECO:0000256" key="1">
    <source>
        <dbReference type="SAM" id="MobiDB-lite"/>
    </source>
</evidence>
<dbReference type="InterPro" id="IPR036378">
    <property type="entry name" value="FAS1_dom_sf"/>
</dbReference>
<feature type="domain" description="FAS1" evidence="2">
    <location>
        <begin position="284"/>
        <end position="414"/>
    </location>
</feature>
<accession>A0ABQ8T747</accession>
<feature type="domain" description="FAS1" evidence="2">
    <location>
        <begin position="1"/>
        <end position="63"/>
    </location>
</feature>
<dbReference type="EMBL" id="JAJSOF020000015">
    <property type="protein sequence ID" value="KAJ4441829.1"/>
    <property type="molecule type" value="Genomic_DNA"/>
</dbReference>
<evidence type="ECO:0000259" key="2">
    <source>
        <dbReference type="PROSITE" id="PS50213"/>
    </source>
</evidence>
<feature type="compositionally biased region" description="Low complexity" evidence="1">
    <location>
        <begin position="546"/>
        <end position="561"/>
    </location>
</feature>
<gene>
    <name evidence="3" type="ORF">ANN_11688</name>
</gene>
<dbReference type="SMART" id="SM00554">
    <property type="entry name" value="FAS1"/>
    <property type="match status" value="2"/>
</dbReference>
<dbReference type="PANTHER" id="PTHR10900">
    <property type="entry name" value="PERIOSTIN-RELATED"/>
    <property type="match status" value="1"/>
</dbReference>